<reference evidence="2" key="1">
    <citation type="journal article" date="2023" name="Front. Plant Sci.">
        <title>Chromosomal-level genome assembly of Melastoma candidum provides insights into trichome evolution.</title>
        <authorList>
            <person name="Zhong Y."/>
            <person name="Wu W."/>
            <person name="Sun C."/>
            <person name="Zou P."/>
            <person name="Liu Y."/>
            <person name="Dai S."/>
            <person name="Zhou R."/>
        </authorList>
    </citation>
    <scope>NUCLEOTIDE SEQUENCE [LARGE SCALE GENOMIC DNA]</scope>
</reference>
<proteinExistence type="predicted"/>
<comment type="caution">
    <text evidence="1">The sequence shown here is derived from an EMBL/GenBank/DDBJ whole genome shotgun (WGS) entry which is preliminary data.</text>
</comment>
<keyword evidence="2" id="KW-1185">Reference proteome</keyword>
<evidence type="ECO:0000313" key="1">
    <source>
        <dbReference type="EMBL" id="KAI4373559.1"/>
    </source>
</evidence>
<dbReference type="EMBL" id="CM042883">
    <property type="protein sequence ID" value="KAI4373559.1"/>
    <property type="molecule type" value="Genomic_DNA"/>
</dbReference>
<sequence length="412" mass="44910">MHPTYAAAPPAQDPVTVASSSEADASPVAEVNHCNHFDSLLYGVALLKEKLHQIQSLVGILVSHEHHHDGGQGHPSMAVAVAGIGDLIQEVMMNASSMMFACQQMTAVTAPPGASRPAHAQPQGMFGTDEGSPHAGLDWYVDSNSFVIRCCSSQDGTVDKNGHGMTCNDSNRNSGRSTIISMLKNNDNVGGGNNTDCDVIEPGASELLAMYTHYCQICGKGFKRDANLRMHMRAHGDEHKSNSALSSPMKNGSKVAVGGGTDCQGGDKDMVFIKPPSRKYSCPQEGCRWNKKHSKFQPLKSMICVKNHYKRSHCPKMYICKRCNRKQFSVLSDLRTHEKHCGNLKWQCSCGTTFSRKDKLMGHVTLFVGHTPVTRVDREQQAAEASLQYNDDTANASNGRFASAQNLEKKFP</sequence>
<evidence type="ECO:0000313" key="2">
    <source>
        <dbReference type="Proteomes" id="UP001057402"/>
    </source>
</evidence>
<dbReference type="Proteomes" id="UP001057402">
    <property type="component" value="Chromosome 4"/>
</dbReference>
<gene>
    <name evidence="1" type="ORF">MLD38_011675</name>
</gene>
<accession>A0ACB9R3X6</accession>
<name>A0ACB9R3X6_9MYRT</name>
<organism evidence="1 2">
    <name type="scientific">Melastoma candidum</name>
    <dbReference type="NCBI Taxonomy" id="119954"/>
    <lineage>
        <taxon>Eukaryota</taxon>
        <taxon>Viridiplantae</taxon>
        <taxon>Streptophyta</taxon>
        <taxon>Embryophyta</taxon>
        <taxon>Tracheophyta</taxon>
        <taxon>Spermatophyta</taxon>
        <taxon>Magnoliopsida</taxon>
        <taxon>eudicotyledons</taxon>
        <taxon>Gunneridae</taxon>
        <taxon>Pentapetalae</taxon>
        <taxon>rosids</taxon>
        <taxon>malvids</taxon>
        <taxon>Myrtales</taxon>
        <taxon>Melastomataceae</taxon>
        <taxon>Melastomatoideae</taxon>
        <taxon>Melastomateae</taxon>
        <taxon>Melastoma</taxon>
    </lineage>
</organism>
<protein>
    <submittedName>
        <fullName evidence="1">Uncharacterized protein</fullName>
    </submittedName>
</protein>